<evidence type="ECO:0000259" key="3">
    <source>
        <dbReference type="Pfam" id="PF11396"/>
    </source>
</evidence>
<dbReference type="InterPro" id="IPR021533">
    <property type="entry name" value="PepSY-like"/>
</dbReference>
<evidence type="ECO:0000313" key="5">
    <source>
        <dbReference type="Proteomes" id="UP000075615"/>
    </source>
</evidence>
<proteinExistence type="predicted"/>
<dbReference type="SUPFAM" id="SSF160574">
    <property type="entry name" value="BT0923-like"/>
    <property type="match status" value="2"/>
</dbReference>
<sequence>MFHITQKKMLKKILIMSFSLALITACQDDEISSDISDVTVTEINTESLPSSVQTYINENFVGEVATSAFKVTSSEATNFEVFLTNSMNLVFSQNGDLEEFGEDVSQVDCAGRPQRRGKHQRKGDRPEGDRPTQLEVADLPTSAADYLTTNYPDSTVLKVMFIDNADISQYHVLVKEVGVVVFDVDGNFVELKERQEKNCRRFEKVEIEDLAEAIRTYITNNYPDNEVLGARTGERNGATEIHVLVKEVGALIFDADGNFVELKTCGMKRG</sequence>
<dbReference type="PROSITE" id="PS51257">
    <property type="entry name" value="PROKAR_LIPOPROTEIN"/>
    <property type="match status" value="1"/>
</dbReference>
<dbReference type="Gene3D" id="3.40.1420.30">
    <property type="match status" value="2"/>
</dbReference>
<name>A0A150XYD9_9BACT</name>
<accession>A0A150XYD9</accession>
<gene>
    <name evidence="4" type="ORF">AWN68_02815</name>
</gene>
<evidence type="ECO:0000256" key="1">
    <source>
        <dbReference type="SAM" id="MobiDB-lite"/>
    </source>
</evidence>
<feature type="compositionally biased region" description="Basic and acidic residues" evidence="1">
    <location>
        <begin position="123"/>
        <end position="132"/>
    </location>
</feature>
<evidence type="ECO:0000313" key="4">
    <source>
        <dbReference type="EMBL" id="KYG83753.1"/>
    </source>
</evidence>
<feature type="domain" description="Putative beta-lactamase-inhibitor-like PepSY-like" evidence="3">
    <location>
        <begin position="130"/>
        <end position="189"/>
    </location>
</feature>
<dbReference type="AlphaFoldDB" id="A0A150XYD9"/>
<feature type="compositionally biased region" description="Basic residues" evidence="1">
    <location>
        <begin position="113"/>
        <end position="122"/>
    </location>
</feature>
<feature type="domain" description="Putative beta-lactamase-inhibitor-like PepSY-like" evidence="3">
    <location>
        <begin position="198"/>
        <end position="260"/>
    </location>
</feature>
<dbReference type="Proteomes" id="UP000075615">
    <property type="component" value="Unassembled WGS sequence"/>
</dbReference>
<feature type="region of interest" description="Disordered" evidence="1">
    <location>
        <begin position="112"/>
        <end position="132"/>
    </location>
</feature>
<keyword evidence="5" id="KW-1185">Reference proteome</keyword>
<dbReference type="OrthoDB" id="980012at2"/>
<feature type="domain" description="Putative beta-lactamase-inhibitor-like PepSY-like" evidence="3">
    <location>
        <begin position="41"/>
        <end position="97"/>
    </location>
</feature>
<feature type="chain" id="PRO_5007575380" description="Putative beta-lactamase-inhibitor-like PepSY-like domain-containing protein" evidence="2">
    <location>
        <begin position="29"/>
        <end position="270"/>
    </location>
</feature>
<keyword evidence="2" id="KW-0732">Signal</keyword>
<protein>
    <recommendedName>
        <fullName evidence="3">Putative beta-lactamase-inhibitor-like PepSY-like domain-containing protein</fullName>
    </recommendedName>
</protein>
<reference evidence="4 5" key="1">
    <citation type="submission" date="2016-01" db="EMBL/GenBank/DDBJ databases">
        <title>Genome sequencing of Roseivirga echinicomitans KMM 6058.</title>
        <authorList>
            <person name="Selvaratnam C."/>
            <person name="Thevarajoo S."/>
            <person name="Goh K.M."/>
            <person name="Ee R."/>
            <person name="Chan K.-G."/>
            <person name="Chong C.S."/>
        </authorList>
    </citation>
    <scope>NUCLEOTIDE SEQUENCE [LARGE SCALE GENOMIC DNA]</scope>
    <source>
        <strain evidence="4 5">KMM 6058</strain>
    </source>
</reference>
<dbReference type="Pfam" id="PF11396">
    <property type="entry name" value="PepSY_like"/>
    <property type="match status" value="3"/>
</dbReference>
<dbReference type="EMBL" id="LRDB01000001">
    <property type="protein sequence ID" value="KYG83753.1"/>
    <property type="molecule type" value="Genomic_DNA"/>
</dbReference>
<comment type="caution">
    <text evidence="4">The sequence shown here is derived from an EMBL/GenBank/DDBJ whole genome shotgun (WGS) entry which is preliminary data.</text>
</comment>
<dbReference type="STRING" id="296218.AWN68_02815"/>
<feature type="signal peptide" evidence="2">
    <location>
        <begin position="1"/>
        <end position="28"/>
    </location>
</feature>
<organism evidence="4 5">
    <name type="scientific">Roseivirga echinicomitans</name>
    <dbReference type="NCBI Taxonomy" id="296218"/>
    <lineage>
        <taxon>Bacteria</taxon>
        <taxon>Pseudomonadati</taxon>
        <taxon>Bacteroidota</taxon>
        <taxon>Cytophagia</taxon>
        <taxon>Cytophagales</taxon>
        <taxon>Roseivirgaceae</taxon>
        <taxon>Roseivirga</taxon>
    </lineage>
</organism>
<evidence type="ECO:0000256" key="2">
    <source>
        <dbReference type="SAM" id="SignalP"/>
    </source>
</evidence>